<sequence length="197" mass="22361">MKELQAPGVTLRSDRYARHPLVLVSEKGGVRYWGGRREDQVDRDFDVDVLWEKWAGPFTGTPLYGEFDPQNQRDAVNRLLCAHGMRHPAQVPGEGMLWLLRGDGVERTWPADIETTSPPICRPHAELALDRCPTLRRGYLAVRVHEVEYVGVRGLLYADGGPDGLETVYFTDPARLRFTLARYLVLRLRGARPDPDL</sequence>
<evidence type="ECO:0000313" key="1">
    <source>
        <dbReference type="EMBL" id="GGZ98158.1"/>
    </source>
</evidence>
<keyword evidence="3" id="KW-1185">Reference proteome</keyword>
<dbReference type="Proteomes" id="UP000326831">
    <property type="component" value="Chromosome"/>
</dbReference>
<accession>A0A5P2UVN7</accession>
<protein>
    <submittedName>
        <fullName evidence="2">Uncharacterized protein</fullName>
    </submittedName>
</protein>
<dbReference type="OrthoDB" id="3689934at2"/>
<organism evidence="2 3">
    <name type="scientific">Streptomyces subrutilus</name>
    <dbReference type="NCBI Taxonomy" id="36818"/>
    <lineage>
        <taxon>Bacteria</taxon>
        <taxon>Bacillati</taxon>
        <taxon>Actinomycetota</taxon>
        <taxon>Actinomycetes</taxon>
        <taxon>Kitasatosporales</taxon>
        <taxon>Streptomycetaceae</taxon>
        <taxon>Streptomyces</taxon>
    </lineage>
</organism>
<reference evidence="1" key="1">
    <citation type="journal article" date="2014" name="Int. J. Syst. Evol. Microbiol.">
        <title>Complete genome sequence of Corynebacterium casei LMG S-19264T (=DSM 44701T), isolated from a smear-ripened cheese.</title>
        <authorList>
            <consortium name="US DOE Joint Genome Institute (JGI-PGF)"/>
            <person name="Walter F."/>
            <person name="Albersmeier A."/>
            <person name="Kalinowski J."/>
            <person name="Ruckert C."/>
        </authorList>
    </citation>
    <scope>NUCLEOTIDE SEQUENCE</scope>
    <source>
        <strain evidence="1">JCM 4834</strain>
    </source>
</reference>
<dbReference type="AlphaFoldDB" id="A0A5P2UVN7"/>
<evidence type="ECO:0000313" key="3">
    <source>
        <dbReference type="Proteomes" id="UP000326831"/>
    </source>
</evidence>
<name>A0A5P2UVN7_9ACTN</name>
<proteinExistence type="predicted"/>
<evidence type="ECO:0000313" key="2">
    <source>
        <dbReference type="EMBL" id="QEU82285.1"/>
    </source>
</evidence>
<dbReference type="EMBL" id="CP023701">
    <property type="protein sequence ID" value="QEU82285.1"/>
    <property type="molecule type" value="Genomic_DNA"/>
</dbReference>
<reference evidence="1" key="3">
    <citation type="submission" date="2020-09" db="EMBL/GenBank/DDBJ databases">
        <authorList>
            <person name="Sun Q."/>
            <person name="Ohkuma M."/>
        </authorList>
    </citation>
    <scope>NUCLEOTIDE SEQUENCE</scope>
    <source>
        <strain evidence="1">JCM 4834</strain>
    </source>
</reference>
<dbReference type="Proteomes" id="UP000634660">
    <property type="component" value="Unassembled WGS sequence"/>
</dbReference>
<reference evidence="2 3" key="2">
    <citation type="submission" date="2017-09" db="EMBL/GenBank/DDBJ databases">
        <authorList>
            <person name="Lee N."/>
            <person name="Cho B.-K."/>
        </authorList>
    </citation>
    <scope>NUCLEOTIDE SEQUENCE [LARGE SCALE GENOMIC DNA]</scope>
    <source>
        <strain evidence="2 3">ATCC 27467</strain>
    </source>
</reference>
<dbReference type="RefSeq" id="WP_150521298.1">
    <property type="nucleotide sequence ID" value="NZ_BMVX01000047.1"/>
</dbReference>
<dbReference type="KEGG" id="ssub:CP968_32025"/>
<dbReference type="EMBL" id="BMVX01000047">
    <property type="protein sequence ID" value="GGZ98158.1"/>
    <property type="molecule type" value="Genomic_DNA"/>
</dbReference>
<gene>
    <name evidence="2" type="ORF">CP968_32025</name>
    <name evidence="1" type="ORF">GCM10010371_67370</name>
</gene>